<evidence type="ECO:0000313" key="2">
    <source>
        <dbReference type="Proteomes" id="UP000034646"/>
    </source>
</evidence>
<evidence type="ECO:0000313" key="1">
    <source>
        <dbReference type="EMBL" id="KKT01221.1"/>
    </source>
</evidence>
<sequence length="81" mass="9602">MEEKEEFTMIHGLKFKLKDPHSETLKKVVHDWEHHSDHNKLHDLLHEARNASGNKQHFKDEGVTAVHHSDGYYTLEKTEHH</sequence>
<reference evidence="1 2" key="1">
    <citation type="journal article" date="2015" name="Nature">
        <title>rRNA introns, odd ribosomes, and small enigmatic genomes across a large radiation of phyla.</title>
        <authorList>
            <person name="Brown C.T."/>
            <person name="Hug L.A."/>
            <person name="Thomas B.C."/>
            <person name="Sharon I."/>
            <person name="Castelle C.J."/>
            <person name="Singh A."/>
            <person name="Wilkins M.J."/>
            <person name="Williams K.H."/>
            <person name="Banfield J.F."/>
        </authorList>
    </citation>
    <scope>NUCLEOTIDE SEQUENCE [LARGE SCALE GENOMIC DNA]</scope>
</reference>
<proteinExistence type="predicted"/>
<accession>A0A0G1DTK5</accession>
<dbReference type="STRING" id="1618738.UV76_C0002G0134"/>
<protein>
    <submittedName>
        <fullName evidence="1">Uncharacterized protein</fullName>
    </submittedName>
</protein>
<dbReference type="Proteomes" id="UP000034646">
    <property type="component" value="Unassembled WGS sequence"/>
</dbReference>
<dbReference type="EMBL" id="LCFS01000002">
    <property type="protein sequence ID" value="KKT01221.1"/>
    <property type="molecule type" value="Genomic_DNA"/>
</dbReference>
<comment type="caution">
    <text evidence="1">The sequence shown here is derived from an EMBL/GenBank/DDBJ whole genome shotgun (WGS) entry which is preliminary data.</text>
</comment>
<organism evidence="1 2">
    <name type="scientific">Candidatus Nomurabacteria bacterium GW2011_GWA2_43_15</name>
    <dbReference type="NCBI Taxonomy" id="1618738"/>
    <lineage>
        <taxon>Bacteria</taxon>
        <taxon>Candidatus Nomuraibacteriota</taxon>
    </lineage>
</organism>
<dbReference type="AlphaFoldDB" id="A0A0G1DTK5"/>
<gene>
    <name evidence="1" type="ORF">UV76_C0002G0134</name>
</gene>
<name>A0A0G1DTK5_9BACT</name>